<dbReference type="Proteomes" id="UP000252167">
    <property type="component" value="Unassembled WGS sequence"/>
</dbReference>
<dbReference type="RefSeq" id="WP_113607981.1">
    <property type="nucleotide sequence ID" value="NZ_POAF01000009.1"/>
</dbReference>
<evidence type="ECO:0008006" key="3">
    <source>
        <dbReference type="Google" id="ProtNLM"/>
    </source>
</evidence>
<gene>
    <name evidence="1" type="ORF">C1H84_16220</name>
</gene>
<evidence type="ECO:0000313" key="2">
    <source>
        <dbReference type="Proteomes" id="UP000252167"/>
    </source>
</evidence>
<reference evidence="1 2" key="1">
    <citation type="submission" date="2018-01" db="EMBL/GenBank/DDBJ databases">
        <title>Glutamicibacter soli strain NHPC-3 Whole genome sequence and assembly.</title>
        <authorList>
            <person name="Choudhury P."/>
            <person name="Gupta D."/>
            <person name="Sengupta K."/>
            <person name="Jawed A."/>
            <person name="Sultana N."/>
            <person name="Saha P."/>
        </authorList>
    </citation>
    <scope>NUCLEOTIDE SEQUENCE [LARGE SCALE GENOMIC DNA]</scope>
    <source>
        <strain evidence="1 2">NHPC-3</strain>
    </source>
</reference>
<accession>A0A365YA95</accession>
<proteinExistence type="predicted"/>
<organism evidence="1 2">
    <name type="scientific">Glutamicibacter soli</name>
    <dbReference type="NCBI Taxonomy" id="453836"/>
    <lineage>
        <taxon>Bacteria</taxon>
        <taxon>Bacillati</taxon>
        <taxon>Actinomycetota</taxon>
        <taxon>Actinomycetes</taxon>
        <taxon>Micrococcales</taxon>
        <taxon>Micrococcaceae</taxon>
        <taxon>Glutamicibacter</taxon>
    </lineage>
</organism>
<dbReference type="EMBL" id="POAF01000009">
    <property type="protein sequence ID" value="RBL99229.1"/>
    <property type="molecule type" value="Genomic_DNA"/>
</dbReference>
<comment type="caution">
    <text evidence="1">The sequence shown here is derived from an EMBL/GenBank/DDBJ whole genome shotgun (WGS) entry which is preliminary data.</text>
</comment>
<name>A0A365YA95_9MICC</name>
<dbReference type="AlphaFoldDB" id="A0A365YA95"/>
<protein>
    <recommendedName>
        <fullName evidence="3">DNA primase</fullName>
    </recommendedName>
</protein>
<sequence length="226" mass="24069">MITEGPGDALTSAIAIGFDTFGIRGAGLAANPAVITEVADMLGDREAVIAGDGGPAGRRFAVMLADALVALEKTVRVLDLPDGMDLTDWRAQDPAKFQRAALRAIAEAPAVKSRAAALLAWDEERYSLTDLGGARYLRDYMESIGSGVRYSEETGFYLLDEGVWREDDRQAVRTHAQAVADLVKDLAKDASELAQLDGATKDDKARAARLRPATAAITTGPTASYR</sequence>
<evidence type="ECO:0000313" key="1">
    <source>
        <dbReference type="EMBL" id="RBL99229.1"/>
    </source>
</evidence>
<dbReference type="Gene3D" id="3.40.1360.10">
    <property type="match status" value="1"/>
</dbReference>
<keyword evidence="2" id="KW-1185">Reference proteome</keyword>